<dbReference type="EMBL" id="CP011097">
    <property type="protein sequence ID" value="AJZ76536.1"/>
    <property type="molecule type" value="Genomic_DNA"/>
</dbReference>
<name>A0A3G1B4E4_9ARCH</name>
<gene>
    <name evidence="2" type="ORF">SU86_000760</name>
</gene>
<dbReference type="PIRSF" id="PIRSF000887">
    <property type="entry name" value="Pesterase_MJ0037"/>
    <property type="match status" value="1"/>
</dbReference>
<dbReference type="InterPro" id="IPR004843">
    <property type="entry name" value="Calcineurin-like_PHP"/>
</dbReference>
<organism evidence="2 3">
    <name type="scientific">Candidatus Nitrosotenuis cloacae</name>
    <dbReference type="NCBI Taxonomy" id="1603555"/>
    <lineage>
        <taxon>Archaea</taxon>
        <taxon>Nitrososphaerota</taxon>
        <taxon>Candidatus Nitrosotenuis</taxon>
    </lineage>
</organism>
<dbReference type="Gene3D" id="3.60.21.10">
    <property type="match status" value="1"/>
</dbReference>
<evidence type="ECO:0000313" key="2">
    <source>
        <dbReference type="EMBL" id="AJZ76536.1"/>
    </source>
</evidence>
<dbReference type="Pfam" id="PF00149">
    <property type="entry name" value="Metallophos"/>
    <property type="match status" value="1"/>
</dbReference>
<keyword evidence="3" id="KW-1185">Reference proteome</keyword>
<dbReference type="InterPro" id="IPR029052">
    <property type="entry name" value="Metallo-depent_PP-like"/>
</dbReference>
<proteinExistence type="predicted"/>
<dbReference type="OrthoDB" id="10013at2157"/>
<dbReference type="PANTHER" id="PTHR39323:SF1">
    <property type="entry name" value="BLR1149 PROTEIN"/>
    <property type="match status" value="1"/>
</dbReference>
<evidence type="ECO:0000313" key="3">
    <source>
        <dbReference type="Proteomes" id="UP000266745"/>
    </source>
</evidence>
<evidence type="ECO:0000259" key="1">
    <source>
        <dbReference type="Pfam" id="PF00149"/>
    </source>
</evidence>
<accession>A0A3G1B4E4</accession>
<dbReference type="GO" id="GO:0016787">
    <property type="term" value="F:hydrolase activity"/>
    <property type="evidence" value="ECO:0007669"/>
    <property type="project" value="InterPro"/>
</dbReference>
<dbReference type="PANTHER" id="PTHR39323">
    <property type="entry name" value="BLR1149 PROTEIN"/>
    <property type="match status" value="1"/>
</dbReference>
<protein>
    <submittedName>
        <fullName evidence="2">Metallophosphoesterase</fullName>
    </submittedName>
</protein>
<dbReference type="SUPFAM" id="SSF56300">
    <property type="entry name" value="Metallo-dependent phosphatases"/>
    <property type="match status" value="1"/>
</dbReference>
<sequence length="257" mass="28411">MQITLYYGLMKTKPIPGEPALILEGQKKHLVLTDLHVGFEANLAHNKIFVGKNTTLNESIQKITSLIDAAKPDSLVLLGDVKSGINKISKSEWDEIPKLLSALAQKTETVLIPGNHDANISYLTPDNITLISSIGMIIEDTLLTHGHTMPTANFAHISKIVMGHVHPVFFDEDSILNGQRVWVSIRTQKENLFPSESGELEIIIVPSFNRYFYATKKKAYKKSISPIIEKIKDISSAKIVTLDGTIIGDESLLSQVI</sequence>
<reference evidence="2 3" key="1">
    <citation type="journal article" date="2016" name="Sci. Rep.">
        <title>A novel ammonia-oxidizing archaeon from wastewater treatment plant: Its enrichment, physiological and genomic characteristics.</title>
        <authorList>
            <person name="Li Y."/>
            <person name="Ding K."/>
            <person name="Wen X."/>
            <person name="Zhang B."/>
            <person name="Shen B."/>
            <person name="Yang Y."/>
        </authorList>
    </citation>
    <scope>NUCLEOTIDE SEQUENCE [LARGE SCALE GENOMIC DNA]</scope>
    <source>
        <strain evidence="2 3">SAT1</strain>
    </source>
</reference>
<dbReference type="KEGG" id="tah:SU86_000760"/>
<dbReference type="STRING" id="1603555.SU86_000760"/>
<dbReference type="InterPro" id="IPR024173">
    <property type="entry name" value="Pesterase_MJ0037-like"/>
</dbReference>
<feature type="domain" description="Calcineurin-like phosphoesterase" evidence="1">
    <location>
        <begin position="30"/>
        <end position="168"/>
    </location>
</feature>
<dbReference type="AlphaFoldDB" id="A0A3G1B4E4"/>
<dbReference type="Proteomes" id="UP000266745">
    <property type="component" value="Chromosome"/>
</dbReference>